<keyword evidence="3" id="KW-1185">Reference proteome</keyword>
<sequence>MCCFGLLMVIVLNNGTQFASWLVVEFRSQLKIQITKKVGRSQRKISRGTLFRVLCSYHTTPHSTTKENPFRLMFSTMAMIPIKIRVPSPCAVLFQSTQNEEEMRAKLNPL</sequence>
<protein>
    <recommendedName>
        <fullName evidence="4">Secreted protein</fullName>
    </recommendedName>
</protein>
<dbReference type="AlphaFoldDB" id="A0A371ERA4"/>
<name>A0A371ERA4_MUCPR</name>
<dbReference type="EMBL" id="QJKJ01012464">
    <property type="protein sequence ID" value="RDX68585.1"/>
    <property type="molecule type" value="Genomic_DNA"/>
</dbReference>
<accession>A0A371ERA4</accession>
<gene>
    <name evidence="2" type="ORF">CR513_52408</name>
</gene>
<evidence type="ECO:0008006" key="4">
    <source>
        <dbReference type="Google" id="ProtNLM"/>
    </source>
</evidence>
<feature type="signal peptide" evidence="1">
    <location>
        <begin position="1"/>
        <end position="18"/>
    </location>
</feature>
<keyword evidence="1" id="KW-0732">Signal</keyword>
<proteinExistence type="predicted"/>
<dbReference type="OrthoDB" id="1936587at2759"/>
<dbReference type="Proteomes" id="UP000257109">
    <property type="component" value="Unassembled WGS sequence"/>
</dbReference>
<reference evidence="2" key="1">
    <citation type="submission" date="2018-05" db="EMBL/GenBank/DDBJ databases">
        <title>Draft genome of Mucuna pruriens seed.</title>
        <authorList>
            <person name="Nnadi N.E."/>
            <person name="Vos R."/>
            <person name="Hasami M.H."/>
            <person name="Devisetty U.K."/>
            <person name="Aguiy J.C."/>
        </authorList>
    </citation>
    <scope>NUCLEOTIDE SEQUENCE [LARGE SCALE GENOMIC DNA]</scope>
    <source>
        <strain evidence="2">JCA_2017</strain>
    </source>
</reference>
<evidence type="ECO:0000256" key="1">
    <source>
        <dbReference type="SAM" id="SignalP"/>
    </source>
</evidence>
<feature type="non-terminal residue" evidence="2">
    <location>
        <position position="1"/>
    </location>
</feature>
<evidence type="ECO:0000313" key="2">
    <source>
        <dbReference type="EMBL" id="RDX68585.1"/>
    </source>
</evidence>
<evidence type="ECO:0000313" key="3">
    <source>
        <dbReference type="Proteomes" id="UP000257109"/>
    </source>
</evidence>
<comment type="caution">
    <text evidence="2">The sequence shown here is derived from an EMBL/GenBank/DDBJ whole genome shotgun (WGS) entry which is preliminary data.</text>
</comment>
<organism evidence="2 3">
    <name type="scientific">Mucuna pruriens</name>
    <name type="common">Velvet bean</name>
    <name type="synonym">Dolichos pruriens</name>
    <dbReference type="NCBI Taxonomy" id="157652"/>
    <lineage>
        <taxon>Eukaryota</taxon>
        <taxon>Viridiplantae</taxon>
        <taxon>Streptophyta</taxon>
        <taxon>Embryophyta</taxon>
        <taxon>Tracheophyta</taxon>
        <taxon>Spermatophyta</taxon>
        <taxon>Magnoliopsida</taxon>
        <taxon>eudicotyledons</taxon>
        <taxon>Gunneridae</taxon>
        <taxon>Pentapetalae</taxon>
        <taxon>rosids</taxon>
        <taxon>fabids</taxon>
        <taxon>Fabales</taxon>
        <taxon>Fabaceae</taxon>
        <taxon>Papilionoideae</taxon>
        <taxon>50 kb inversion clade</taxon>
        <taxon>NPAAA clade</taxon>
        <taxon>indigoferoid/millettioid clade</taxon>
        <taxon>Phaseoleae</taxon>
        <taxon>Mucuna</taxon>
    </lineage>
</organism>
<feature type="chain" id="PRO_5016604381" description="Secreted protein" evidence="1">
    <location>
        <begin position="19"/>
        <end position="110"/>
    </location>
</feature>